<reference evidence="2" key="1">
    <citation type="submission" date="2023-10" db="EMBL/GenBank/DDBJ databases">
        <title>Genome assembly of Pristionchus species.</title>
        <authorList>
            <person name="Yoshida K."/>
            <person name="Sommer R.J."/>
        </authorList>
    </citation>
    <scope>NUCLEOTIDE SEQUENCE</scope>
    <source>
        <strain evidence="2">RS5133</strain>
    </source>
</reference>
<keyword evidence="3" id="KW-1185">Reference proteome</keyword>
<dbReference type="EMBL" id="BTSY01000002">
    <property type="protein sequence ID" value="GMT13099.1"/>
    <property type="molecule type" value="Genomic_DNA"/>
</dbReference>
<dbReference type="AlphaFoldDB" id="A0AAV5V159"/>
<dbReference type="SMART" id="SM00355">
    <property type="entry name" value="ZnF_C2H2"/>
    <property type="match status" value="3"/>
</dbReference>
<dbReference type="Gene3D" id="3.30.160.60">
    <property type="entry name" value="Classic Zinc Finger"/>
    <property type="match status" value="1"/>
</dbReference>
<organism evidence="2 3">
    <name type="scientific">Pristionchus fissidentatus</name>
    <dbReference type="NCBI Taxonomy" id="1538716"/>
    <lineage>
        <taxon>Eukaryota</taxon>
        <taxon>Metazoa</taxon>
        <taxon>Ecdysozoa</taxon>
        <taxon>Nematoda</taxon>
        <taxon>Chromadorea</taxon>
        <taxon>Rhabditida</taxon>
        <taxon>Rhabditina</taxon>
        <taxon>Diplogasteromorpha</taxon>
        <taxon>Diplogasteroidea</taxon>
        <taxon>Neodiplogasteridae</taxon>
        <taxon>Pristionchus</taxon>
    </lineage>
</organism>
<protein>
    <recommendedName>
        <fullName evidence="1">C2H2-type domain-containing protein</fullName>
    </recommendedName>
</protein>
<dbReference type="PROSITE" id="PS00028">
    <property type="entry name" value="ZINC_FINGER_C2H2_1"/>
    <property type="match status" value="1"/>
</dbReference>
<comment type="caution">
    <text evidence="2">The sequence shown here is derived from an EMBL/GenBank/DDBJ whole genome shotgun (WGS) entry which is preliminary data.</text>
</comment>
<accession>A0AAV5V159</accession>
<proteinExistence type="predicted"/>
<dbReference type="InterPro" id="IPR013087">
    <property type="entry name" value="Znf_C2H2_type"/>
</dbReference>
<name>A0AAV5V159_9BILA</name>
<feature type="domain" description="C2H2-type" evidence="1">
    <location>
        <begin position="174"/>
        <end position="195"/>
    </location>
</feature>
<evidence type="ECO:0000313" key="3">
    <source>
        <dbReference type="Proteomes" id="UP001432322"/>
    </source>
</evidence>
<gene>
    <name evidence="2" type="ORF">PFISCL1PPCAC_4396</name>
</gene>
<evidence type="ECO:0000313" key="2">
    <source>
        <dbReference type="EMBL" id="GMT13099.1"/>
    </source>
</evidence>
<sequence length="259" mass="28971">MRESKEEVEEPTAGATVSIIEGKQIVFGPPDREIGQNESQDLMEAIQQPIEVVDFDDDEDISPTTTDDYGSSEALLAINELFSGTGGSRRNHDAALDKPKTHLKRKKVYETSGVHGEDGEKRRKRPGVAAKKCDVLACDFHTMNDQAFLDHDKSFHTTLAFSMTGFTLQASLRCPYCSTSCFNLEDLTRHMSRKHKQMVLNEAPIVLCSGCDFKCARIYEMFEHWSDAPGHRKHQFTFDYVLAAKTGAADKNADFVVTL</sequence>
<dbReference type="Proteomes" id="UP001432322">
    <property type="component" value="Unassembled WGS sequence"/>
</dbReference>
<evidence type="ECO:0000259" key="1">
    <source>
        <dbReference type="PROSITE" id="PS00028"/>
    </source>
</evidence>